<protein>
    <submittedName>
        <fullName evidence="3">DUF87 domain-containing protein</fullName>
    </submittedName>
</protein>
<dbReference type="InterPro" id="IPR002789">
    <property type="entry name" value="HerA_central"/>
</dbReference>
<name>A0A552VC62_9FIRM</name>
<feature type="domain" description="Helicase HerA central" evidence="2">
    <location>
        <begin position="243"/>
        <end position="389"/>
    </location>
</feature>
<dbReference type="AlphaFoldDB" id="A0A552VC62"/>
<keyword evidence="1" id="KW-0175">Coiled coil</keyword>
<evidence type="ECO:0000313" key="3">
    <source>
        <dbReference type="EMBL" id="TRW28068.1"/>
    </source>
</evidence>
<evidence type="ECO:0000256" key="1">
    <source>
        <dbReference type="SAM" id="Coils"/>
    </source>
</evidence>
<reference evidence="3 4" key="1">
    <citation type="submission" date="2019-07" db="EMBL/GenBank/DDBJ databases">
        <title>Criibacterium bergeronii gen. nov., sp. nov. isolated from human clinical samples.</title>
        <authorList>
            <person name="Maheux A.F."/>
            <person name="Boudreau D.K."/>
            <person name="Berube E."/>
            <person name="Brodeur S."/>
            <person name="Bernard K.A."/>
            <person name="Abed J.Y."/>
            <person name="Ducrey E."/>
            <person name="Guay E.F."/>
            <person name="Raymond F."/>
            <person name="Corbeil J."/>
            <person name="Domingo M.-C."/>
            <person name="Roy P.H."/>
            <person name="Boissinot M."/>
            <person name="Tocheva E.I."/>
            <person name="Omar R.F."/>
        </authorList>
    </citation>
    <scope>NUCLEOTIDE SEQUENCE [LARGE SCALE GENOMIC DNA]</scope>
    <source>
        <strain evidence="3 4">CCRI-24246</strain>
    </source>
</reference>
<dbReference type="Gene3D" id="3.40.50.300">
    <property type="entry name" value="P-loop containing nucleotide triphosphate hydrolases"/>
    <property type="match status" value="1"/>
</dbReference>
<dbReference type="PANTHER" id="PTHR30121">
    <property type="entry name" value="UNCHARACTERIZED PROTEIN YJGR-RELATED"/>
    <property type="match status" value="1"/>
</dbReference>
<evidence type="ECO:0000313" key="4">
    <source>
        <dbReference type="Proteomes" id="UP000319424"/>
    </source>
</evidence>
<feature type="coiled-coil region" evidence="1">
    <location>
        <begin position="94"/>
        <end position="123"/>
    </location>
</feature>
<dbReference type="Proteomes" id="UP000319424">
    <property type="component" value="Unassembled WGS sequence"/>
</dbReference>
<dbReference type="Pfam" id="PF01935">
    <property type="entry name" value="DUF87"/>
    <property type="match status" value="1"/>
</dbReference>
<accession>A0A552VC62</accession>
<gene>
    <name evidence="3" type="ORF">FL857_03490</name>
</gene>
<sequence>MFKKKQELEIIPNNPLINAIAPIGMEFARNYLFIGENKAKVYGITKYPNKVDYGYLSKLTNIQNTYTSIYYTPIDATDFVNALSNNIQTQGMIVETAREAIDKQRAEAAQEDSKRMMKQVDQNSESVGKLSICIMPIGDSDEKLDRSCKDVQTKIATIGCKARILPALQKEGFKQISPFYSSSKDVLKVTQKVVPLASVIGGFPFASSGLNDNDGYILARDSNGGLVIFDSWKRSNDRTNSNMVIMGIAGQGKSTAIKHIIKQEWLNGTKIIIIDPEAEYKRLTKNLGGDIIDAGGSGKNSNIINPLEVKEPPKDVDDDEEANDEDMLYKDEGYGTGALALHLKTLDVFFSLYLPEITQLQSAILKKCIIELYDSFGISWDTEIEYLDSEDFPIITDLYKFIENKLSQEKDQELIKTYKVLLSLLYNLVFGDDQFLFNGYSNFKSTSRITCIDTSATQTFYDKLKATQYFNILTWAWQQMSQDRTQKVMLVCDEAYLMIDKHTPQSLIYLRNIEKRSRKYESFIAVISHSVVDFLADEVKQYGQALMDIPTYKIIFGADGKNLEETKSLYNLTASEEELLLRKKRGNALFMCGSKKMKITFDLSPEEIAFFGKAGGR</sequence>
<comment type="caution">
    <text evidence="3">The sequence shown here is derived from an EMBL/GenBank/DDBJ whole genome shotgun (WGS) entry which is preliminary data.</text>
</comment>
<dbReference type="CDD" id="cd01127">
    <property type="entry name" value="TrwB_TraG_TraD_VirD4"/>
    <property type="match status" value="1"/>
</dbReference>
<evidence type="ECO:0000259" key="2">
    <source>
        <dbReference type="Pfam" id="PF01935"/>
    </source>
</evidence>
<dbReference type="OrthoDB" id="9804380at2"/>
<dbReference type="InterPro" id="IPR027417">
    <property type="entry name" value="P-loop_NTPase"/>
</dbReference>
<dbReference type="Gene3D" id="1.10.8.730">
    <property type="match status" value="1"/>
</dbReference>
<dbReference type="InterPro" id="IPR051162">
    <property type="entry name" value="T4SS_component"/>
</dbReference>
<dbReference type="EMBL" id="VJXW01000003">
    <property type="protein sequence ID" value="TRW28068.1"/>
    <property type="molecule type" value="Genomic_DNA"/>
</dbReference>
<dbReference type="PANTHER" id="PTHR30121:SF6">
    <property type="entry name" value="SLR6007 PROTEIN"/>
    <property type="match status" value="1"/>
</dbReference>
<dbReference type="RefSeq" id="WP_144015745.1">
    <property type="nucleotide sequence ID" value="NZ_VJXW01000003.1"/>
</dbReference>
<organism evidence="3 4">
    <name type="scientific">Criibacterium bergeronii</name>
    <dbReference type="NCBI Taxonomy" id="1871336"/>
    <lineage>
        <taxon>Bacteria</taxon>
        <taxon>Bacillati</taxon>
        <taxon>Bacillota</taxon>
        <taxon>Clostridia</taxon>
        <taxon>Peptostreptococcales</taxon>
        <taxon>Filifactoraceae</taxon>
        <taxon>Criibacterium</taxon>
    </lineage>
</organism>
<proteinExistence type="predicted"/>
<dbReference type="SUPFAM" id="SSF52540">
    <property type="entry name" value="P-loop containing nucleoside triphosphate hydrolases"/>
    <property type="match status" value="1"/>
</dbReference>